<reference evidence="2 3" key="1">
    <citation type="submission" date="2020-02" db="EMBL/GenBank/DDBJ databases">
        <title>Draft genome sequence of Haematococcus lacustris strain NIES-144.</title>
        <authorList>
            <person name="Morimoto D."/>
            <person name="Nakagawa S."/>
            <person name="Yoshida T."/>
            <person name="Sawayama S."/>
        </authorList>
    </citation>
    <scope>NUCLEOTIDE SEQUENCE [LARGE SCALE GENOMIC DNA]</scope>
    <source>
        <strain evidence="2 3">NIES-144</strain>
    </source>
</reference>
<dbReference type="AlphaFoldDB" id="A0A6A0AKD9"/>
<gene>
    <name evidence="2" type="ORF">HaLaN_31712</name>
</gene>
<name>A0A6A0AKD9_HAELA</name>
<evidence type="ECO:0000313" key="2">
    <source>
        <dbReference type="EMBL" id="GFH32484.1"/>
    </source>
</evidence>
<comment type="caution">
    <text evidence="2">The sequence shown here is derived from an EMBL/GenBank/DDBJ whole genome shotgun (WGS) entry which is preliminary data.</text>
</comment>
<organism evidence="2 3">
    <name type="scientific">Haematococcus lacustris</name>
    <name type="common">Green alga</name>
    <name type="synonym">Haematococcus pluvialis</name>
    <dbReference type="NCBI Taxonomy" id="44745"/>
    <lineage>
        <taxon>Eukaryota</taxon>
        <taxon>Viridiplantae</taxon>
        <taxon>Chlorophyta</taxon>
        <taxon>core chlorophytes</taxon>
        <taxon>Chlorophyceae</taxon>
        <taxon>CS clade</taxon>
        <taxon>Chlamydomonadales</taxon>
        <taxon>Haematococcaceae</taxon>
        <taxon>Haematococcus</taxon>
    </lineage>
</organism>
<proteinExistence type="predicted"/>
<dbReference type="Proteomes" id="UP000485058">
    <property type="component" value="Unassembled WGS sequence"/>
</dbReference>
<accession>A0A6A0AKD9</accession>
<protein>
    <submittedName>
        <fullName evidence="2">Uncharacterized protein</fullName>
    </submittedName>
</protein>
<sequence length="171" mass="18401">MDEASLASFGSWEDDDGNDCGNDPDIGVFDLRMFRDGVQVTQPAHLWRPNQLQQGQVHPPLPPSSLLPPPFLHEESSVSSLTFGPSLPLPLSPASLTKRCCLAKGRCLGVSKPSVLRAQSQDHETRSISAQELLFLFPNCLCKGVLYGPTASPPGHHGGGKSVCCWSPQLT</sequence>
<evidence type="ECO:0000313" key="3">
    <source>
        <dbReference type="Proteomes" id="UP000485058"/>
    </source>
</evidence>
<evidence type="ECO:0000256" key="1">
    <source>
        <dbReference type="SAM" id="MobiDB-lite"/>
    </source>
</evidence>
<feature type="region of interest" description="Disordered" evidence="1">
    <location>
        <begin position="1"/>
        <end position="23"/>
    </location>
</feature>
<keyword evidence="3" id="KW-1185">Reference proteome</keyword>
<dbReference type="EMBL" id="BLLF01006701">
    <property type="protein sequence ID" value="GFH32484.1"/>
    <property type="molecule type" value="Genomic_DNA"/>
</dbReference>